<keyword evidence="2" id="KW-1185">Reference proteome</keyword>
<sequence>MDKKKLFFTLLLIVVCILLFVRRFIAPANTPSYDITTEVTNNNIEINFSSNDLYIKGEDIPYAILRFGEDCIDLNENIIKTITVKAKSSVILSLPQNAKTVVVNGSGNVYINNIAAEQLVLSAANLELDDANIDKASLSAKESTISSSSFSTLYVKGSSKPITIINSSAKSIMTETISGDITIDSTAAFIEAKSDSGNIDLTLNQDSHIVASSENGIIEIDDGLDKIDSKNTVLIKTNSGNIRISGDNDD</sequence>
<evidence type="ECO:0000313" key="1">
    <source>
        <dbReference type="EMBL" id="MSU06986.1"/>
    </source>
</evidence>
<dbReference type="EMBL" id="VUNN01000022">
    <property type="protein sequence ID" value="MSU06986.1"/>
    <property type="molecule type" value="Genomic_DNA"/>
</dbReference>
<dbReference type="AlphaFoldDB" id="A0A7X2PDJ7"/>
<accession>A0A7X2PDJ7</accession>
<proteinExistence type="predicted"/>
<dbReference type="Proteomes" id="UP000460549">
    <property type="component" value="Unassembled WGS sequence"/>
</dbReference>
<gene>
    <name evidence="1" type="ORF">FYJ80_09410</name>
</gene>
<organism evidence="1 2">
    <name type="scientific">Bullifex porci</name>
    <dbReference type="NCBI Taxonomy" id="2606638"/>
    <lineage>
        <taxon>Bacteria</taxon>
        <taxon>Pseudomonadati</taxon>
        <taxon>Spirochaetota</taxon>
        <taxon>Spirochaetia</taxon>
        <taxon>Spirochaetales</taxon>
        <taxon>Spirochaetaceae</taxon>
        <taxon>Bullifex</taxon>
    </lineage>
</organism>
<name>A0A7X2PDJ7_9SPIO</name>
<reference evidence="1 2" key="1">
    <citation type="submission" date="2019-08" db="EMBL/GenBank/DDBJ databases">
        <title>In-depth cultivation of the pig gut microbiome towards novel bacterial diversity and tailored functional studies.</title>
        <authorList>
            <person name="Wylensek D."/>
            <person name="Hitch T.C.A."/>
            <person name="Clavel T."/>
        </authorList>
    </citation>
    <scope>NUCLEOTIDE SEQUENCE [LARGE SCALE GENOMIC DNA]</scope>
    <source>
        <strain evidence="1 2">NM-380-WT-3C1</strain>
    </source>
</reference>
<comment type="caution">
    <text evidence="1">The sequence shown here is derived from an EMBL/GenBank/DDBJ whole genome shotgun (WGS) entry which is preliminary data.</text>
</comment>
<evidence type="ECO:0000313" key="2">
    <source>
        <dbReference type="Proteomes" id="UP000460549"/>
    </source>
</evidence>
<dbReference type="RefSeq" id="WP_154426308.1">
    <property type="nucleotide sequence ID" value="NZ_VUNN01000022.1"/>
</dbReference>
<protein>
    <submittedName>
        <fullName evidence="1">DUF4097 family beta strand repeat protein</fullName>
    </submittedName>
</protein>